<evidence type="ECO:0000313" key="9">
    <source>
        <dbReference type="EMBL" id="MDF2096691.1"/>
    </source>
</evidence>
<dbReference type="InterPro" id="IPR010130">
    <property type="entry name" value="T1SS_OMP_TolC"/>
</dbReference>
<evidence type="ECO:0000313" key="10">
    <source>
        <dbReference type="Proteomes" id="UP001215503"/>
    </source>
</evidence>
<comment type="caution">
    <text evidence="9">The sequence shown here is derived from an EMBL/GenBank/DDBJ whole genome shotgun (WGS) entry which is preliminary data.</text>
</comment>
<evidence type="ECO:0000256" key="6">
    <source>
        <dbReference type="ARBA" id="ARBA00023136"/>
    </source>
</evidence>
<keyword evidence="4" id="KW-1134">Transmembrane beta strand</keyword>
<evidence type="ECO:0000256" key="8">
    <source>
        <dbReference type="SAM" id="Coils"/>
    </source>
</evidence>
<keyword evidence="8" id="KW-0175">Coiled coil</keyword>
<comment type="similarity">
    <text evidence="2">Belongs to the outer membrane factor (OMF) (TC 1.B.17) family.</text>
</comment>
<dbReference type="Pfam" id="PF02321">
    <property type="entry name" value="OEP"/>
    <property type="match status" value="2"/>
</dbReference>
<evidence type="ECO:0000256" key="1">
    <source>
        <dbReference type="ARBA" id="ARBA00004442"/>
    </source>
</evidence>
<evidence type="ECO:0000256" key="5">
    <source>
        <dbReference type="ARBA" id="ARBA00022692"/>
    </source>
</evidence>
<comment type="subcellular location">
    <subcellularLocation>
        <location evidence="1">Cell outer membrane</location>
    </subcellularLocation>
</comment>
<organism evidence="9 10">
    <name type="scientific">Aquibaculum arenosum</name>
    <dbReference type="NCBI Taxonomy" id="3032591"/>
    <lineage>
        <taxon>Bacteria</taxon>
        <taxon>Pseudomonadati</taxon>
        <taxon>Pseudomonadota</taxon>
        <taxon>Alphaproteobacteria</taxon>
        <taxon>Rhodospirillales</taxon>
        <taxon>Rhodovibrionaceae</taxon>
        <taxon>Aquibaculum</taxon>
    </lineage>
</organism>
<dbReference type="Proteomes" id="UP001215503">
    <property type="component" value="Unassembled WGS sequence"/>
</dbReference>
<dbReference type="EMBL" id="JARHUD010000007">
    <property type="protein sequence ID" value="MDF2096691.1"/>
    <property type="molecule type" value="Genomic_DNA"/>
</dbReference>
<dbReference type="Gene3D" id="1.20.1600.10">
    <property type="entry name" value="Outer membrane efflux proteins (OEP)"/>
    <property type="match status" value="1"/>
</dbReference>
<evidence type="ECO:0000256" key="4">
    <source>
        <dbReference type="ARBA" id="ARBA00022452"/>
    </source>
</evidence>
<dbReference type="PANTHER" id="PTHR30026">
    <property type="entry name" value="OUTER MEMBRANE PROTEIN TOLC"/>
    <property type="match status" value="1"/>
</dbReference>
<dbReference type="InterPro" id="IPR003423">
    <property type="entry name" value="OMP_efflux"/>
</dbReference>
<sequence length="461" mass="50371">MSDIRASRRRTRLGLFLAGTLLGALPGAALGQTLEDALSAAYLNNPRLLGGQAELRATNEAVPQAQSGWRPRVELSASAGLNRQSVDAGRGWDPETRRQRSAELGVVQPLYRGGRTEAGVARAENQVFGQRAVLVDTEQAVLLDAVIAYMDVWRDEAEVRLNINSEQVISRQLAAARDRFEVGETTRTDVAQAESRLSRATAQRIAAEGQLRSSRAIFREVTGIPVGTLEAPEPVRELPASEFEAAEQAQLANPQVVAAGFFERAAERAIRERYGELLPEVNLRAGASEGRDMQGRGVKTSSLSLIAEVTVPIYQQGLVSSQVREAKQTTSQRRLEMEQARRAVEQEAISAWEALASARAQIVSFDAEIQAAEIALEGVREEATVGARTVLDVLDQEQELLDAQVNRVRAQRDEVVASFRLLAAVGRLTAGDLGLDVPLYDPELDYRAVRDRWYGLSVPNE</sequence>
<dbReference type="NCBIfam" id="TIGR01844">
    <property type="entry name" value="type_I_sec_TolC"/>
    <property type="match status" value="1"/>
</dbReference>
<dbReference type="InterPro" id="IPR051906">
    <property type="entry name" value="TolC-like"/>
</dbReference>
<dbReference type="SUPFAM" id="SSF56954">
    <property type="entry name" value="Outer membrane efflux proteins (OEP)"/>
    <property type="match status" value="1"/>
</dbReference>
<evidence type="ECO:0000256" key="7">
    <source>
        <dbReference type="ARBA" id="ARBA00023237"/>
    </source>
</evidence>
<evidence type="ECO:0000256" key="2">
    <source>
        <dbReference type="ARBA" id="ARBA00007613"/>
    </source>
</evidence>
<dbReference type="RefSeq" id="WP_275823396.1">
    <property type="nucleotide sequence ID" value="NZ_JARHUD010000007.1"/>
</dbReference>
<evidence type="ECO:0000256" key="3">
    <source>
        <dbReference type="ARBA" id="ARBA00022448"/>
    </source>
</evidence>
<keyword evidence="10" id="KW-1185">Reference proteome</keyword>
<feature type="coiled-coil region" evidence="8">
    <location>
        <begin position="362"/>
        <end position="414"/>
    </location>
</feature>
<keyword evidence="6" id="KW-0472">Membrane</keyword>
<proteinExistence type="inferred from homology"/>
<keyword evidence="7" id="KW-0998">Cell outer membrane</keyword>
<dbReference type="PANTHER" id="PTHR30026:SF22">
    <property type="entry name" value="OUTER MEMBRANE EFFLUX PROTEIN"/>
    <property type="match status" value="1"/>
</dbReference>
<reference evidence="9 10" key="1">
    <citation type="submission" date="2023-03" db="EMBL/GenBank/DDBJ databases">
        <title>Fodinicurvata sp. CAU 1616 isolated from sea sendiment.</title>
        <authorList>
            <person name="Kim W."/>
        </authorList>
    </citation>
    <scope>NUCLEOTIDE SEQUENCE [LARGE SCALE GENOMIC DNA]</scope>
    <source>
        <strain evidence="9 10">CAU 1616</strain>
    </source>
</reference>
<keyword evidence="3" id="KW-0813">Transport</keyword>
<name>A0ABT5YNZ6_9PROT</name>
<keyword evidence="5" id="KW-0812">Transmembrane</keyword>
<accession>A0ABT5YNZ6</accession>
<protein>
    <submittedName>
        <fullName evidence="9">TolC family outer membrane protein</fullName>
    </submittedName>
</protein>
<gene>
    <name evidence="9" type="ORF">P2G67_11960</name>
</gene>